<reference evidence="1" key="2">
    <citation type="journal article" date="2015" name="Fish Shellfish Immunol.">
        <title>Early steps in the European eel (Anguilla anguilla)-Vibrio vulnificus interaction in the gills: Role of the RtxA13 toxin.</title>
        <authorList>
            <person name="Callol A."/>
            <person name="Pajuelo D."/>
            <person name="Ebbesson L."/>
            <person name="Teles M."/>
            <person name="MacKenzie S."/>
            <person name="Amaro C."/>
        </authorList>
    </citation>
    <scope>NUCLEOTIDE SEQUENCE</scope>
</reference>
<protein>
    <submittedName>
        <fullName evidence="1">Uncharacterized protein</fullName>
    </submittedName>
</protein>
<accession>A0A0E9S6M4</accession>
<reference evidence="1" key="1">
    <citation type="submission" date="2014-11" db="EMBL/GenBank/DDBJ databases">
        <authorList>
            <person name="Amaro Gonzalez C."/>
        </authorList>
    </citation>
    <scope>NUCLEOTIDE SEQUENCE</scope>
</reference>
<sequence>MVKSHDIIVCRLHFFCSMFWPSKLVLECLEDNALQFHYVLY</sequence>
<evidence type="ECO:0000313" key="1">
    <source>
        <dbReference type="EMBL" id="JAH36203.1"/>
    </source>
</evidence>
<dbReference type="EMBL" id="GBXM01072374">
    <property type="protein sequence ID" value="JAH36203.1"/>
    <property type="molecule type" value="Transcribed_RNA"/>
</dbReference>
<name>A0A0E9S6M4_ANGAN</name>
<dbReference type="AlphaFoldDB" id="A0A0E9S6M4"/>
<organism evidence="1">
    <name type="scientific">Anguilla anguilla</name>
    <name type="common">European freshwater eel</name>
    <name type="synonym">Muraena anguilla</name>
    <dbReference type="NCBI Taxonomy" id="7936"/>
    <lineage>
        <taxon>Eukaryota</taxon>
        <taxon>Metazoa</taxon>
        <taxon>Chordata</taxon>
        <taxon>Craniata</taxon>
        <taxon>Vertebrata</taxon>
        <taxon>Euteleostomi</taxon>
        <taxon>Actinopterygii</taxon>
        <taxon>Neopterygii</taxon>
        <taxon>Teleostei</taxon>
        <taxon>Anguilliformes</taxon>
        <taxon>Anguillidae</taxon>
        <taxon>Anguilla</taxon>
    </lineage>
</organism>
<proteinExistence type="predicted"/>